<keyword evidence="2" id="KW-1185">Reference proteome</keyword>
<name>A0A7N0U853_KALFE</name>
<dbReference type="EnsemblPlants" id="Kaladp0056s0041.1.v1.1">
    <property type="protein sequence ID" value="Kaladp0056s0041.1.v1.1.CDS.1"/>
    <property type="gene ID" value="Kaladp0056s0041.v1.1"/>
</dbReference>
<protein>
    <submittedName>
        <fullName evidence="1">Uncharacterized protein</fullName>
    </submittedName>
</protein>
<evidence type="ECO:0000313" key="2">
    <source>
        <dbReference type="Proteomes" id="UP000594263"/>
    </source>
</evidence>
<evidence type="ECO:0000313" key="1">
    <source>
        <dbReference type="EnsemblPlants" id="Kaladp0056s0041.1.v1.1.CDS.1"/>
    </source>
</evidence>
<organism evidence="1 2">
    <name type="scientific">Kalanchoe fedtschenkoi</name>
    <name type="common">Lavender scallops</name>
    <name type="synonym">South American air plant</name>
    <dbReference type="NCBI Taxonomy" id="63787"/>
    <lineage>
        <taxon>Eukaryota</taxon>
        <taxon>Viridiplantae</taxon>
        <taxon>Streptophyta</taxon>
        <taxon>Embryophyta</taxon>
        <taxon>Tracheophyta</taxon>
        <taxon>Spermatophyta</taxon>
        <taxon>Magnoliopsida</taxon>
        <taxon>eudicotyledons</taxon>
        <taxon>Gunneridae</taxon>
        <taxon>Pentapetalae</taxon>
        <taxon>Saxifragales</taxon>
        <taxon>Crassulaceae</taxon>
        <taxon>Kalanchoe</taxon>
    </lineage>
</organism>
<dbReference type="AlphaFoldDB" id="A0A7N0U853"/>
<proteinExistence type="predicted"/>
<reference evidence="1" key="1">
    <citation type="submission" date="2021-01" db="UniProtKB">
        <authorList>
            <consortium name="EnsemblPlants"/>
        </authorList>
    </citation>
    <scope>IDENTIFICATION</scope>
</reference>
<dbReference type="Proteomes" id="UP000594263">
    <property type="component" value="Unplaced"/>
</dbReference>
<sequence length="98" mass="10970">MSLGSVSTENNPKWCSGGYVHIRQSHARALIIYSERQRQVDVTFTINRNSTHHYCSHSFATPPRSQLALIMAVAHAARSWSSTCAPHFRTSLPFNPST</sequence>
<accession>A0A7N0U853</accession>
<dbReference type="Gramene" id="Kaladp0056s0041.1.v1.1">
    <property type="protein sequence ID" value="Kaladp0056s0041.1.v1.1.CDS.1"/>
    <property type="gene ID" value="Kaladp0056s0041.v1.1"/>
</dbReference>